<evidence type="ECO:0000256" key="6">
    <source>
        <dbReference type="ARBA" id="ARBA00023002"/>
    </source>
</evidence>
<dbReference type="AlphaFoldDB" id="A0AAD9FS49"/>
<feature type="domain" description="Copper amine oxidase catalytic" evidence="12">
    <location>
        <begin position="274"/>
        <end position="677"/>
    </location>
</feature>
<comment type="PTM">
    <text evidence="10 11">Topaquinone (TPQ) is generated by copper-dependent autoxidation of a specific tyrosyl residue.</text>
</comment>
<dbReference type="InterPro" id="IPR000269">
    <property type="entry name" value="Cu_amine_oxidase"/>
</dbReference>
<feature type="modified residue" description="2',4',5'-topaquinone" evidence="10">
    <location>
        <position position="430"/>
    </location>
</feature>
<dbReference type="Gene3D" id="3.10.450.40">
    <property type="match status" value="2"/>
</dbReference>
<evidence type="ECO:0000313" key="14">
    <source>
        <dbReference type="Proteomes" id="UP001182556"/>
    </source>
</evidence>
<evidence type="ECO:0000256" key="1">
    <source>
        <dbReference type="ARBA" id="ARBA00001935"/>
    </source>
</evidence>
<dbReference type="InterPro" id="IPR049948">
    <property type="entry name" value="Cu_Am_ox_TPQ-bd"/>
</dbReference>
<evidence type="ECO:0000256" key="5">
    <source>
        <dbReference type="ARBA" id="ARBA00022772"/>
    </source>
</evidence>
<dbReference type="InterPro" id="IPR016182">
    <property type="entry name" value="Cu_amine_oxidase_N-reg"/>
</dbReference>
<comment type="similarity">
    <text evidence="2 11">Belongs to the copper/topaquinone oxidase family.</text>
</comment>
<name>A0AAD9FS49_PAPLA</name>
<protein>
    <recommendedName>
        <fullName evidence="11">Amine oxidase</fullName>
        <ecNumber evidence="11">1.4.3.-</ecNumber>
    </recommendedName>
</protein>
<keyword evidence="4 11" id="KW-0479">Metal-binding</keyword>
<dbReference type="InterPro" id="IPR036460">
    <property type="entry name" value="Cu_amine_oxidase_C_sf"/>
</dbReference>
<accession>A0AAD9FS49</accession>
<organism evidence="13 14">
    <name type="scientific">Papiliotrema laurentii</name>
    <name type="common">Cryptococcus laurentii</name>
    <dbReference type="NCBI Taxonomy" id="5418"/>
    <lineage>
        <taxon>Eukaryota</taxon>
        <taxon>Fungi</taxon>
        <taxon>Dikarya</taxon>
        <taxon>Basidiomycota</taxon>
        <taxon>Agaricomycotina</taxon>
        <taxon>Tremellomycetes</taxon>
        <taxon>Tremellales</taxon>
        <taxon>Rhynchogastremaceae</taxon>
        <taxon>Papiliotrema</taxon>
    </lineage>
</organism>
<evidence type="ECO:0000313" key="13">
    <source>
        <dbReference type="EMBL" id="KAK1925229.1"/>
    </source>
</evidence>
<feature type="active site" description="Proton acceptor" evidence="9">
    <location>
        <position position="346"/>
    </location>
</feature>
<keyword evidence="6 11" id="KW-0560">Oxidoreductase</keyword>
<evidence type="ECO:0000256" key="11">
    <source>
        <dbReference type="RuleBase" id="RU000672"/>
    </source>
</evidence>
<dbReference type="GO" id="GO:0008131">
    <property type="term" value="F:primary methylamine oxidase activity"/>
    <property type="evidence" value="ECO:0007669"/>
    <property type="project" value="InterPro"/>
</dbReference>
<dbReference type="PANTHER" id="PTHR10638">
    <property type="entry name" value="COPPER AMINE OXIDASE"/>
    <property type="match status" value="1"/>
</dbReference>
<evidence type="ECO:0000256" key="8">
    <source>
        <dbReference type="ARBA" id="ARBA00023157"/>
    </source>
</evidence>
<dbReference type="Gene3D" id="2.70.98.20">
    <property type="entry name" value="Copper amine oxidase, catalytic domain"/>
    <property type="match status" value="1"/>
</dbReference>
<dbReference type="EC" id="1.4.3.-" evidence="11"/>
<dbReference type="Pfam" id="PF01179">
    <property type="entry name" value="Cu_amine_oxid"/>
    <property type="match status" value="1"/>
</dbReference>
<keyword evidence="8" id="KW-1015">Disulfide bond</keyword>
<comment type="subunit">
    <text evidence="3">Homodimer.</text>
</comment>
<dbReference type="InterPro" id="IPR015798">
    <property type="entry name" value="Cu_amine_oxidase_C"/>
</dbReference>
<keyword evidence="14" id="KW-1185">Reference proteome</keyword>
<dbReference type="GO" id="GO:0005507">
    <property type="term" value="F:copper ion binding"/>
    <property type="evidence" value="ECO:0007669"/>
    <property type="project" value="InterPro"/>
</dbReference>
<evidence type="ECO:0000256" key="3">
    <source>
        <dbReference type="ARBA" id="ARBA00011738"/>
    </source>
</evidence>
<evidence type="ECO:0000256" key="9">
    <source>
        <dbReference type="PIRSR" id="PIRSR600269-50"/>
    </source>
</evidence>
<gene>
    <name evidence="13" type="ORF">DB88DRAFT_488363</name>
</gene>
<comment type="cofactor">
    <cofactor evidence="1">
        <name>Cu cation</name>
        <dbReference type="ChEBI" id="CHEBI:23378"/>
    </cofactor>
</comment>
<keyword evidence="7 11" id="KW-0186">Copper</keyword>
<comment type="cofactor">
    <cofactor evidence="11">
        <name>Cu cation</name>
        <dbReference type="ChEBI" id="CHEBI:23378"/>
    </cofactor>
    <text evidence="11">Contains 1 topaquinone per subunit.</text>
</comment>
<dbReference type="EMBL" id="JAODAN010000004">
    <property type="protein sequence ID" value="KAK1925229.1"/>
    <property type="molecule type" value="Genomic_DNA"/>
</dbReference>
<dbReference type="PANTHER" id="PTHR10638:SF91">
    <property type="entry name" value="AMINE OXIDASE"/>
    <property type="match status" value="1"/>
</dbReference>
<keyword evidence="5 9" id="KW-0801">TPQ</keyword>
<dbReference type="FunFam" id="2.70.98.20:FF:000001">
    <property type="entry name" value="Amine oxidase"/>
    <property type="match status" value="1"/>
</dbReference>
<reference evidence="13" key="1">
    <citation type="submission" date="2023-02" db="EMBL/GenBank/DDBJ databases">
        <title>Identification and recombinant expression of a fungal hydrolase from Papiliotrema laurentii that hydrolyzes apple cutin and clears colloidal polyester polyurethane.</title>
        <authorList>
            <consortium name="DOE Joint Genome Institute"/>
            <person name="Roman V.A."/>
            <person name="Bojanowski C."/>
            <person name="Crable B.R."/>
            <person name="Wagner D.N."/>
            <person name="Hung C.S."/>
            <person name="Nadeau L.J."/>
            <person name="Schratz L."/>
            <person name="Haridas S."/>
            <person name="Pangilinan J."/>
            <person name="Lipzen A."/>
            <person name="Na H."/>
            <person name="Yan M."/>
            <person name="Ng V."/>
            <person name="Grigoriev I.V."/>
            <person name="Spatafora J.W."/>
            <person name="Barlow D."/>
            <person name="Biffinger J."/>
            <person name="Kelley-Loughnane N."/>
            <person name="Varaljay V.A."/>
            <person name="Crookes-Goodson W.J."/>
        </authorList>
    </citation>
    <scope>NUCLEOTIDE SEQUENCE</scope>
    <source>
        <strain evidence="13">5307AH</strain>
    </source>
</reference>
<comment type="caution">
    <text evidence="13">The sequence shown here is derived from an EMBL/GenBank/DDBJ whole genome shotgun (WGS) entry which is preliminary data.</text>
</comment>
<dbReference type="PROSITE" id="PS01164">
    <property type="entry name" value="COPPER_AMINE_OXID_1"/>
    <property type="match status" value="1"/>
</dbReference>
<evidence type="ECO:0000259" key="12">
    <source>
        <dbReference type="Pfam" id="PF01179"/>
    </source>
</evidence>
<dbReference type="SUPFAM" id="SSF49998">
    <property type="entry name" value="Amine oxidase catalytic domain"/>
    <property type="match status" value="1"/>
</dbReference>
<evidence type="ECO:0000256" key="10">
    <source>
        <dbReference type="PIRSR" id="PIRSR600269-51"/>
    </source>
</evidence>
<dbReference type="GO" id="GO:0048038">
    <property type="term" value="F:quinone binding"/>
    <property type="evidence" value="ECO:0007669"/>
    <property type="project" value="InterPro"/>
</dbReference>
<evidence type="ECO:0000256" key="2">
    <source>
        <dbReference type="ARBA" id="ARBA00007983"/>
    </source>
</evidence>
<evidence type="ECO:0000256" key="4">
    <source>
        <dbReference type="ARBA" id="ARBA00022723"/>
    </source>
</evidence>
<proteinExistence type="inferred from homology"/>
<sequence length="727" mass="80066">MTIVQSLVNSLPTKLGLASSPPHPLDPLSPNEIAAAVEAIKAHIAKERTGEYRVWYKSIAMLEAPKAVLAPYLDQWHEAKLKGSSIEPLERRAEAIIGVKANGQCVWSEVVVAFGSDSATIVSFTPVDDAHNVSPDMEEMIAAEKALLSHPEFIAAVAKLDLPPNAKVVADGWIYGSDTFTKGSRKIPFMCYLAFSDNPDECHYAAPLPIVPVVSADDFSLIAMDYCPIYGTGDKTLLDFEGRFPWEAYTANEYDAGIRAAAGLTFRQDLKPYRVVQPEGASFTLEGREIKWQKWSLHIGFNYREGLVLNDVRYDGRKTFYRLSISDMTVPYGDPRAPFHRKQAFDLGDVGAGLVANELQLGCDCLGEILYLDFDHWDTKGEPVRLKGVVCIHEQDDGVGWKHTNFRTNRPSVTRSRVLIIQTIITVANYEYIFAWKLDQAAGIHLETRATGILSTAAILPGETSPYGNVVSPGVLATNHQHLFSLRIDPSVDGHQNTVVQEDSVAMPFDKSNPPQDNRWGVGYTVEKTPITRSGWADAAPEKNRVFKITNPNVINPVSGKPVAYKLIPTPSQLLLAHPDSVAHARAEFGDHHIYVTKHKDQELFSGGKYTNQSYGQAQGIRSWIARDDNVENEDVVVWHTFGLTHNPRVEDFPVMPCETHMVSLKPNDFFTVNPAIDVPASTQAFNQSSLFAPKKQTPQGVLQGNAQVEAEAKANGLGASCCSTQG</sequence>
<evidence type="ECO:0000256" key="7">
    <source>
        <dbReference type="ARBA" id="ARBA00023008"/>
    </source>
</evidence>
<dbReference type="SUPFAM" id="SSF54416">
    <property type="entry name" value="Amine oxidase N-terminal region"/>
    <property type="match status" value="2"/>
</dbReference>
<dbReference type="GO" id="GO:0009308">
    <property type="term" value="P:amine metabolic process"/>
    <property type="evidence" value="ECO:0007669"/>
    <property type="project" value="UniProtKB-UniRule"/>
</dbReference>
<feature type="active site" description="Schiff-base intermediate with substrate; via topaquinone" evidence="9">
    <location>
        <position position="430"/>
    </location>
</feature>
<dbReference type="Proteomes" id="UP001182556">
    <property type="component" value="Unassembled WGS sequence"/>
</dbReference>